<evidence type="ECO:0000256" key="1">
    <source>
        <dbReference type="SAM" id="MobiDB-lite"/>
    </source>
</evidence>
<name>A0A8T3CG43_DENNO</name>
<gene>
    <name evidence="2" type="ORF">KFK09_000853</name>
</gene>
<feature type="region of interest" description="Disordered" evidence="1">
    <location>
        <begin position="70"/>
        <end position="92"/>
    </location>
</feature>
<dbReference type="EMBL" id="JAGYWB010000001">
    <property type="protein sequence ID" value="KAI0531300.1"/>
    <property type="molecule type" value="Genomic_DNA"/>
</dbReference>
<proteinExistence type="predicted"/>
<protein>
    <submittedName>
        <fullName evidence="2">Uncharacterized protein</fullName>
    </submittedName>
</protein>
<evidence type="ECO:0000313" key="2">
    <source>
        <dbReference type="EMBL" id="KAI0531300.1"/>
    </source>
</evidence>
<keyword evidence="3" id="KW-1185">Reference proteome</keyword>
<accession>A0A8T3CG43</accession>
<organism evidence="2 3">
    <name type="scientific">Dendrobium nobile</name>
    <name type="common">Orchid</name>
    <dbReference type="NCBI Taxonomy" id="94219"/>
    <lineage>
        <taxon>Eukaryota</taxon>
        <taxon>Viridiplantae</taxon>
        <taxon>Streptophyta</taxon>
        <taxon>Embryophyta</taxon>
        <taxon>Tracheophyta</taxon>
        <taxon>Spermatophyta</taxon>
        <taxon>Magnoliopsida</taxon>
        <taxon>Liliopsida</taxon>
        <taxon>Asparagales</taxon>
        <taxon>Orchidaceae</taxon>
        <taxon>Epidendroideae</taxon>
        <taxon>Malaxideae</taxon>
        <taxon>Dendrobiinae</taxon>
        <taxon>Dendrobium</taxon>
    </lineage>
</organism>
<reference evidence="2" key="1">
    <citation type="journal article" date="2022" name="Front. Genet.">
        <title>Chromosome-Scale Assembly of the Dendrobium nobile Genome Provides Insights Into the Molecular Mechanism of the Biosynthesis of the Medicinal Active Ingredient of Dendrobium.</title>
        <authorList>
            <person name="Xu Q."/>
            <person name="Niu S.-C."/>
            <person name="Li K.-L."/>
            <person name="Zheng P.-J."/>
            <person name="Zhang X.-J."/>
            <person name="Jia Y."/>
            <person name="Liu Y."/>
            <person name="Niu Y.-X."/>
            <person name="Yu L.-H."/>
            <person name="Chen D.-F."/>
            <person name="Zhang G.-Q."/>
        </authorList>
    </citation>
    <scope>NUCLEOTIDE SEQUENCE</scope>
    <source>
        <tissue evidence="2">Leaf</tissue>
    </source>
</reference>
<comment type="caution">
    <text evidence="2">The sequence shown here is derived from an EMBL/GenBank/DDBJ whole genome shotgun (WGS) entry which is preliminary data.</text>
</comment>
<dbReference type="AlphaFoldDB" id="A0A8T3CG43"/>
<sequence length="92" mass="10128">MALGESRIYFAHIELYYDVALHHFTSIEFHCDAYGEVERGGSKQESKREIGDRSCSLLLDHCLSSAGPPLKALTSAGPPPDVVAPPDYHLRS</sequence>
<evidence type="ECO:0000313" key="3">
    <source>
        <dbReference type="Proteomes" id="UP000829196"/>
    </source>
</evidence>
<dbReference type="Proteomes" id="UP000829196">
    <property type="component" value="Unassembled WGS sequence"/>
</dbReference>